<evidence type="ECO:0000256" key="1">
    <source>
        <dbReference type="SAM" id="MobiDB-lite"/>
    </source>
</evidence>
<evidence type="ECO:0000313" key="3">
    <source>
        <dbReference type="Proteomes" id="UP000612893"/>
    </source>
</evidence>
<dbReference type="Proteomes" id="UP000612893">
    <property type="component" value="Unassembled WGS sequence"/>
</dbReference>
<dbReference type="SUPFAM" id="SSF143100">
    <property type="entry name" value="TTHA1013/TTHA0281-like"/>
    <property type="match status" value="1"/>
</dbReference>
<proteinExistence type="predicted"/>
<dbReference type="InterPro" id="IPR035069">
    <property type="entry name" value="TTHA1013/TTHA0281-like"/>
</dbReference>
<dbReference type="EMBL" id="JAEKNR010000116">
    <property type="protein sequence ID" value="MBJ7598536.1"/>
    <property type="molecule type" value="Genomic_DNA"/>
</dbReference>
<protein>
    <recommendedName>
        <fullName evidence="4">Type II toxin-antitoxin system HicB family antitoxin</fullName>
    </recommendedName>
</protein>
<keyword evidence="3" id="KW-1185">Reference proteome</keyword>
<reference evidence="2" key="1">
    <citation type="submission" date="2020-10" db="EMBL/GenBank/DDBJ databases">
        <title>Ca. Dormibacterota MAGs.</title>
        <authorList>
            <person name="Montgomery K."/>
        </authorList>
    </citation>
    <scope>NUCLEOTIDE SEQUENCE [LARGE SCALE GENOMIC DNA]</scope>
    <source>
        <strain evidence="2">SC8812_S17_10</strain>
    </source>
</reference>
<dbReference type="AlphaFoldDB" id="A0A934N7G3"/>
<dbReference type="RefSeq" id="WP_338201613.1">
    <property type="nucleotide sequence ID" value="NZ_JAEKNR010000116.1"/>
</dbReference>
<evidence type="ECO:0000313" key="2">
    <source>
        <dbReference type="EMBL" id="MBJ7598536.1"/>
    </source>
</evidence>
<accession>A0A934N7G3</accession>
<name>A0A934N7G3_9BACT</name>
<organism evidence="2 3">
    <name type="scientific">Candidatus Nephthysia bennettiae</name>
    <dbReference type="NCBI Taxonomy" id="3127016"/>
    <lineage>
        <taxon>Bacteria</taxon>
        <taxon>Bacillati</taxon>
        <taxon>Candidatus Dormiibacterota</taxon>
        <taxon>Candidatus Dormibacteria</taxon>
        <taxon>Candidatus Dormibacterales</taxon>
        <taxon>Candidatus Dormibacteraceae</taxon>
        <taxon>Candidatus Nephthysia</taxon>
    </lineage>
</organism>
<feature type="region of interest" description="Disordered" evidence="1">
    <location>
        <begin position="52"/>
        <end position="71"/>
    </location>
</feature>
<evidence type="ECO:0008006" key="4">
    <source>
        <dbReference type="Google" id="ProtNLM"/>
    </source>
</evidence>
<comment type="caution">
    <text evidence="2">The sequence shown here is derived from an EMBL/GenBank/DDBJ whole genome shotgun (WGS) entry which is preliminary data.</text>
</comment>
<sequence>MTKVARIRVEYVWDHEAGAWGFVVPALHIVGGGPTRDEARRRAREGIAFALEASEGSDDTPDAEYLSVQVG</sequence>
<gene>
    <name evidence="2" type="ORF">JF922_10685</name>
</gene>